<evidence type="ECO:0000256" key="5">
    <source>
        <dbReference type="HAMAP-Rule" id="MF_00844"/>
    </source>
</evidence>
<dbReference type="InterPro" id="IPR008532">
    <property type="entry name" value="NFACT_RNA-bd"/>
</dbReference>
<evidence type="ECO:0000313" key="7">
    <source>
        <dbReference type="EMBL" id="MDQ0215066.1"/>
    </source>
</evidence>
<dbReference type="GO" id="GO:0072344">
    <property type="term" value="P:rescue of stalled ribosome"/>
    <property type="evidence" value="ECO:0007669"/>
    <property type="project" value="UniProtKB-UniRule"/>
</dbReference>
<dbReference type="Pfam" id="PF05670">
    <property type="entry name" value="NFACT-R_1"/>
    <property type="match status" value="1"/>
</dbReference>
<keyword evidence="5" id="KW-0175">Coiled coil</keyword>
<reference evidence="7" key="1">
    <citation type="submission" date="2023-07" db="EMBL/GenBank/DDBJ databases">
        <title>Genomic Encyclopedia of Type Strains, Phase IV (KMG-IV): sequencing the most valuable type-strain genomes for metagenomic binning, comparative biology and taxonomic classification.</title>
        <authorList>
            <person name="Goeker M."/>
        </authorList>
    </citation>
    <scope>NUCLEOTIDE SEQUENCE</scope>
    <source>
        <strain evidence="7">DSM 23947</strain>
    </source>
</reference>
<dbReference type="PANTHER" id="PTHR15239:SF6">
    <property type="entry name" value="RIBOSOME QUALITY CONTROL COMPLEX SUBUNIT NEMF"/>
    <property type="match status" value="1"/>
</dbReference>
<keyword evidence="2 5" id="KW-0699">rRNA-binding</keyword>
<dbReference type="Gene3D" id="2.30.310.10">
    <property type="entry name" value="ibrinogen binding protein from staphylococcus aureus domain"/>
    <property type="match status" value="1"/>
</dbReference>
<proteinExistence type="inferred from homology"/>
<keyword evidence="4 5" id="KW-0648">Protein biosynthesis</keyword>
<dbReference type="InterPro" id="IPR043682">
    <property type="entry name" value="RqcH_bacterial"/>
</dbReference>
<comment type="subunit">
    <text evidence="5">Associates with stalled 50S ribosomal subunits. Binds to RqcP.</text>
</comment>
<keyword evidence="3 5" id="KW-0694">RNA-binding</keyword>
<evidence type="ECO:0000256" key="3">
    <source>
        <dbReference type="ARBA" id="ARBA00022884"/>
    </source>
</evidence>
<evidence type="ECO:0000259" key="6">
    <source>
        <dbReference type="Pfam" id="PF05670"/>
    </source>
</evidence>
<dbReference type="GO" id="GO:0000049">
    <property type="term" value="F:tRNA binding"/>
    <property type="evidence" value="ECO:0007669"/>
    <property type="project" value="UniProtKB-UniRule"/>
</dbReference>
<dbReference type="Proteomes" id="UP001237207">
    <property type="component" value="Unassembled WGS sequence"/>
</dbReference>
<comment type="caution">
    <text evidence="7">The sequence shown here is derived from an EMBL/GenBank/DDBJ whole genome shotgun (WGS) entry which is preliminary data.</text>
</comment>
<name>A0AAJ1T1Q5_9BACI</name>
<evidence type="ECO:0000313" key="8">
    <source>
        <dbReference type="Proteomes" id="UP001237207"/>
    </source>
</evidence>
<comment type="function">
    <text evidence="5">Key component of the ribosome quality control system (RQC), a ribosome-associated complex that mediates the extraction of incompletely synthesized nascent chains from stalled ribosomes and their subsequent degradation. RqcH recruits Ala-charged tRNA, and with RqcP directs the elongation of stalled nascent chains on 50S ribosomal subunits, leading to non-templated C-terminal alanine extensions (Ala tail). The Ala tail promotes nascent chain degradation. May add between 1 and at least 8 Ala residues. Binds to stalled 50S ribosomal subunits.</text>
</comment>
<accession>A0AAJ1T1Q5</accession>
<dbReference type="PANTHER" id="PTHR15239">
    <property type="entry name" value="NUCLEAR EXPORT MEDIATOR FACTOR NEMF"/>
    <property type="match status" value="1"/>
</dbReference>
<keyword evidence="1 5" id="KW-0820">tRNA-binding</keyword>
<dbReference type="Gene3D" id="1.10.8.50">
    <property type="match status" value="1"/>
</dbReference>
<organism evidence="7 8">
    <name type="scientific">Oikeobacillus pervagus</name>
    <dbReference type="NCBI Taxonomy" id="1325931"/>
    <lineage>
        <taxon>Bacteria</taxon>
        <taxon>Bacillati</taxon>
        <taxon>Bacillota</taxon>
        <taxon>Bacilli</taxon>
        <taxon>Bacillales</taxon>
        <taxon>Bacillaceae</taxon>
        <taxon>Oikeobacillus</taxon>
    </lineage>
</organism>
<comment type="similarity">
    <text evidence="5">Belongs to the NEMF family.</text>
</comment>
<feature type="coiled-coil region" evidence="5">
    <location>
        <begin position="320"/>
        <end position="358"/>
    </location>
</feature>
<dbReference type="GO" id="GO:0019843">
    <property type="term" value="F:rRNA binding"/>
    <property type="evidence" value="ECO:0007669"/>
    <property type="project" value="UniProtKB-UniRule"/>
</dbReference>
<keyword evidence="8" id="KW-1185">Reference proteome</keyword>
<dbReference type="FunFam" id="2.30.310.10:FF:000004">
    <property type="entry name" value="Fibronectin-binding protein A"/>
    <property type="match status" value="1"/>
</dbReference>
<dbReference type="AlphaFoldDB" id="A0AAJ1T1Q5"/>
<dbReference type="InterPro" id="IPR051608">
    <property type="entry name" value="RQC_Subunit_NEMF"/>
</dbReference>
<evidence type="ECO:0000256" key="2">
    <source>
        <dbReference type="ARBA" id="ARBA00022730"/>
    </source>
</evidence>
<evidence type="ECO:0000256" key="4">
    <source>
        <dbReference type="ARBA" id="ARBA00022917"/>
    </source>
</evidence>
<dbReference type="GO" id="GO:0043023">
    <property type="term" value="F:ribosomal large subunit binding"/>
    <property type="evidence" value="ECO:0007669"/>
    <property type="project" value="UniProtKB-UniRule"/>
</dbReference>
<protein>
    <recommendedName>
        <fullName evidence="5">Rqc2 homolog RqcH</fullName>
        <shortName evidence="5">RqcH</shortName>
    </recommendedName>
</protein>
<dbReference type="Pfam" id="PF05833">
    <property type="entry name" value="NFACT_N"/>
    <property type="match status" value="1"/>
</dbReference>
<evidence type="ECO:0000256" key="1">
    <source>
        <dbReference type="ARBA" id="ARBA00022555"/>
    </source>
</evidence>
<dbReference type="GO" id="GO:1990112">
    <property type="term" value="C:RQC complex"/>
    <property type="evidence" value="ECO:0007669"/>
    <property type="project" value="TreeGrafter"/>
</dbReference>
<feature type="domain" description="NFACT RNA-binding" evidence="6">
    <location>
        <begin position="488"/>
        <end position="576"/>
    </location>
</feature>
<dbReference type="EMBL" id="JAUSUC010000014">
    <property type="protein sequence ID" value="MDQ0215066.1"/>
    <property type="molecule type" value="Genomic_DNA"/>
</dbReference>
<gene>
    <name evidence="5" type="primary">rqcH</name>
    <name evidence="7" type="ORF">J2S13_001465</name>
</gene>
<dbReference type="Gene3D" id="3.40.970.40">
    <property type="entry name" value="fibrinogen binding protein from staphylococcus aureus domain like"/>
    <property type="match status" value="1"/>
</dbReference>
<sequence length="605" mass="69649">MATIGTINLFFLYSKANGLVGQWTKYDKFLEKDDDHMSFDGLFTKAMVFELKNLLQGGRINKIHHPFKNEIVLNIRSQGKNHKLLLSAHPSYARIQITNEAYENPKEPSMFCMMMRKHLEGAIMEDIQQIDLDRIVIFHLKGKNEIGDISYKQLIIEIMGRHSNIILIDKEKAMILDSIKHIPAAVNSFRTILPGQKYVFPPAQNKANPLEATEDEIKKNIDFNNGKLDRQLVNRFSGLSPLFAKEIVHRSGLANQETLPKAFLQAIQPFKRQQFNPTIVDTGTKEVFYISEIAHLNGEKRSFHSINEMLDRFYFGKAERDRVKQQAHDLERLIKNELEKNQSKLKKLRKTLEEAKNADHFKLSGELLTANLYAVKKGMEAIEVVNYYDENGAIMTIPLNPQKTPSENAQIYFSKYQKAKNAQGIVQQQIEKTHEEIDYFDHILQQLESASPKDIEEIREELAEEGYIKIKVQKRRKKPNDKPVLETYLSSDGTLIFVGKNNKQNDYLTNKFARRDEIWLHTKDIPGSHVVIRNEDPTEQTILEAANLAAYFSKAKHSSSVPVDFTKVRHVKKPSGSKPGFVIYENQQTIYVTPNPDTVIQMKHE</sequence>
<dbReference type="HAMAP" id="MF_00844_B">
    <property type="entry name" value="RqcH_B"/>
    <property type="match status" value="1"/>
</dbReference>